<protein>
    <submittedName>
        <fullName evidence="3">Uncharacterized protein</fullName>
    </submittedName>
</protein>
<sequence length="302" mass="34119">MFYYPPPPPPPANIFHLGPGPYCSIPGPVGISGLFTLNPNPAPPAPTEEKPKAPTKKILIPPLPPPPPPAAAVAPAASTTKAQKKEDSASAEEGSEPKEGKEEEDKKKEDAKAEEKKDAKPEEKKKEGKKEEKKKKLINTYLPPKIPVGTNFWFAAEFTKLHIFNKGVKIWEERWRGDRKAFKAFTVDIHWPVRSIIERTRNQNHAETTAEQQQAASACKGWAVTEVIEVGDNTFFKVCFGMLKDAFLFFFFFFSFLLTFSSVHFFFFCFCERWWGLVLEEGKSKRRTAEGGDGRKEERERS</sequence>
<reference evidence="3 4" key="1">
    <citation type="journal article" date="2018" name="BMC Genomics">
        <title>Genomic evidence for intraspecific hybridization in a clonal and extremely halotolerant yeast.</title>
        <authorList>
            <person name="Gostincar C."/>
            <person name="Stajich J.E."/>
            <person name="Zupancic J."/>
            <person name="Zalar P."/>
            <person name="Gunde-Cimerman N."/>
        </authorList>
    </citation>
    <scope>NUCLEOTIDE SEQUENCE [LARGE SCALE GENOMIC DNA]</scope>
    <source>
        <strain evidence="3 4">EXF-10513</strain>
    </source>
</reference>
<dbReference type="Proteomes" id="UP000269539">
    <property type="component" value="Unassembled WGS sequence"/>
</dbReference>
<accession>A0A3M7CSL0</accession>
<evidence type="ECO:0000313" key="4">
    <source>
        <dbReference type="Proteomes" id="UP000269539"/>
    </source>
</evidence>
<feature type="region of interest" description="Disordered" evidence="1">
    <location>
        <begin position="30"/>
        <end position="133"/>
    </location>
</feature>
<feature type="transmembrane region" description="Helical" evidence="2">
    <location>
        <begin position="246"/>
        <end position="270"/>
    </location>
</feature>
<name>A0A3M7CSL0_HORWE</name>
<keyword evidence="2" id="KW-0472">Membrane</keyword>
<comment type="caution">
    <text evidence="3">The sequence shown here is derived from an EMBL/GenBank/DDBJ whole genome shotgun (WGS) entry which is preliminary data.</text>
</comment>
<keyword evidence="2" id="KW-0812">Transmembrane</keyword>
<feature type="compositionally biased region" description="Basic and acidic residues" evidence="1">
    <location>
        <begin position="95"/>
        <end position="131"/>
    </location>
</feature>
<evidence type="ECO:0000256" key="1">
    <source>
        <dbReference type="SAM" id="MobiDB-lite"/>
    </source>
</evidence>
<feature type="compositionally biased region" description="Low complexity" evidence="1">
    <location>
        <begin position="71"/>
        <end position="81"/>
    </location>
</feature>
<keyword evidence="2" id="KW-1133">Transmembrane helix</keyword>
<evidence type="ECO:0000313" key="3">
    <source>
        <dbReference type="EMBL" id="RMY54944.1"/>
    </source>
</evidence>
<gene>
    <name evidence="3" type="ORF">D0864_13869</name>
</gene>
<evidence type="ECO:0000256" key="2">
    <source>
        <dbReference type="SAM" id="Phobius"/>
    </source>
</evidence>
<organism evidence="3 4">
    <name type="scientific">Hortaea werneckii</name>
    <name type="common">Black yeast</name>
    <name type="synonym">Cladosporium werneckii</name>
    <dbReference type="NCBI Taxonomy" id="91943"/>
    <lineage>
        <taxon>Eukaryota</taxon>
        <taxon>Fungi</taxon>
        <taxon>Dikarya</taxon>
        <taxon>Ascomycota</taxon>
        <taxon>Pezizomycotina</taxon>
        <taxon>Dothideomycetes</taxon>
        <taxon>Dothideomycetidae</taxon>
        <taxon>Mycosphaerellales</taxon>
        <taxon>Teratosphaeriaceae</taxon>
        <taxon>Hortaea</taxon>
    </lineage>
</organism>
<proteinExistence type="predicted"/>
<feature type="compositionally biased region" description="Pro residues" evidence="1">
    <location>
        <begin position="61"/>
        <end position="70"/>
    </location>
</feature>
<dbReference type="EMBL" id="QWIO01002490">
    <property type="protein sequence ID" value="RMY54944.1"/>
    <property type="molecule type" value="Genomic_DNA"/>
</dbReference>
<dbReference type="AlphaFoldDB" id="A0A3M7CSL0"/>